<keyword evidence="8" id="KW-1185">Reference proteome</keyword>
<keyword evidence="3" id="KW-0677">Repeat</keyword>
<dbReference type="AlphaFoldDB" id="A0A0N5CYK0"/>
<keyword evidence="2 4" id="KW-0853">WD repeat</keyword>
<dbReference type="PROSITE" id="PS50294">
    <property type="entry name" value="WD_REPEATS_REGION"/>
    <property type="match status" value="3"/>
</dbReference>
<dbReference type="WBParaSite" id="TCLT_0000552701-mRNA-1">
    <property type="protein sequence ID" value="TCLT_0000552701-mRNA-1"/>
    <property type="gene ID" value="TCLT_0000552701"/>
</dbReference>
<protein>
    <submittedName>
        <fullName evidence="9">WD_REPEATS_REGION domain-containing protein</fullName>
    </submittedName>
</protein>
<dbReference type="GO" id="GO:0000421">
    <property type="term" value="C:autophagosome membrane"/>
    <property type="evidence" value="ECO:0007669"/>
    <property type="project" value="TreeGrafter"/>
</dbReference>
<evidence type="ECO:0000256" key="1">
    <source>
        <dbReference type="ARBA" id="ARBA00009271"/>
    </source>
</evidence>
<dbReference type="PANTHER" id="PTHR19878">
    <property type="entry name" value="AUTOPHAGY PROTEIN 16-LIKE"/>
    <property type="match status" value="1"/>
</dbReference>
<dbReference type="InterPro" id="IPR015943">
    <property type="entry name" value="WD40/YVTN_repeat-like_dom_sf"/>
</dbReference>
<feature type="repeat" description="WD" evidence="4">
    <location>
        <begin position="535"/>
        <end position="561"/>
    </location>
</feature>
<evidence type="ECO:0000256" key="3">
    <source>
        <dbReference type="ARBA" id="ARBA00022737"/>
    </source>
</evidence>
<feature type="coiled-coil region" evidence="5">
    <location>
        <begin position="52"/>
        <end position="200"/>
    </location>
</feature>
<evidence type="ECO:0000259" key="6">
    <source>
        <dbReference type="Pfam" id="PF08614"/>
    </source>
</evidence>
<dbReference type="EMBL" id="UYYF01004344">
    <property type="protein sequence ID" value="VDN02770.1"/>
    <property type="molecule type" value="Genomic_DNA"/>
</dbReference>
<gene>
    <name evidence="7" type="ORF">TCLT_LOCUS5516</name>
</gene>
<evidence type="ECO:0000313" key="7">
    <source>
        <dbReference type="EMBL" id="VDN02770.1"/>
    </source>
</evidence>
<evidence type="ECO:0000313" key="8">
    <source>
        <dbReference type="Proteomes" id="UP000276776"/>
    </source>
</evidence>
<dbReference type="PROSITE" id="PS50082">
    <property type="entry name" value="WD_REPEATS_2"/>
    <property type="match status" value="4"/>
</dbReference>
<dbReference type="InterPro" id="IPR036322">
    <property type="entry name" value="WD40_repeat_dom_sf"/>
</dbReference>
<dbReference type="SUPFAM" id="SSF50978">
    <property type="entry name" value="WD40 repeat-like"/>
    <property type="match status" value="1"/>
</dbReference>
<evidence type="ECO:0000313" key="9">
    <source>
        <dbReference type="WBParaSite" id="TCLT_0000552701-mRNA-1"/>
    </source>
</evidence>
<evidence type="ECO:0000256" key="5">
    <source>
        <dbReference type="SAM" id="Coils"/>
    </source>
</evidence>
<dbReference type="Gene3D" id="2.130.10.10">
    <property type="entry name" value="YVTN repeat-like/Quinoprotein amine dehydrogenase"/>
    <property type="match status" value="3"/>
</dbReference>
<dbReference type="Pfam" id="PF00400">
    <property type="entry name" value="WD40"/>
    <property type="match status" value="6"/>
</dbReference>
<dbReference type="GO" id="GO:0000045">
    <property type="term" value="P:autophagosome assembly"/>
    <property type="evidence" value="ECO:0007669"/>
    <property type="project" value="InterPro"/>
</dbReference>
<dbReference type="STRING" id="103827.A0A0N5CYK0"/>
<evidence type="ECO:0000256" key="2">
    <source>
        <dbReference type="ARBA" id="ARBA00022574"/>
    </source>
</evidence>
<dbReference type="Proteomes" id="UP000276776">
    <property type="component" value="Unassembled WGS sequence"/>
</dbReference>
<dbReference type="SMART" id="SM00320">
    <property type="entry name" value="WD40"/>
    <property type="match status" value="7"/>
</dbReference>
<dbReference type="OrthoDB" id="6262491at2759"/>
<dbReference type="PANTHER" id="PTHR19878:SF8">
    <property type="entry name" value="AUTOPHAGY-RELATED 16, ISOFORM F"/>
    <property type="match status" value="1"/>
</dbReference>
<dbReference type="InterPro" id="IPR001680">
    <property type="entry name" value="WD40_rpt"/>
</dbReference>
<organism evidence="9">
    <name type="scientific">Thelazia callipaeda</name>
    <name type="common">Oriental eyeworm</name>
    <name type="synonym">Parasitic nematode</name>
    <dbReference type="NCBI Taxonomy" id="103827"/>
    <lineage>
        <taxon>Eukaryota</taxon>
        <taxon>Metazoa</taxon>
        <taxon>Ecdysozoa</taxon>
        <taxon>Nematoda</taxon>
        <taxon>Chromadorea</taxon>
        <taxon>Rhabditida</taxon>
        <taxon>Spirurina</taxon>
        <taxon>Spiruromorpha</taxon>
        <taxon>Thelazioidea</taxon>
        <taxon>Thelaziidae</taxon>
        <taxon>Thelazia</taxon>
    </lineage>
</organism>
<feature type="domain" description="Autophagy-related protein 16" evidence="6">
    <location>
        <begin position="53"/>
        <end position="163"/>
    </location>
</feature>
<dbReference type="OMA" id="IIHLYSA"/>
<dbReference type="GO" id="GO:0034045">
    <property type="term" value="C:phagophore assembly site membrane"/>
    <property type="evidence" value="ECO:0007669"/>
    <property type="project" value="TreeGrafter"/>
</dbReference>
<comment type="similarity">
    <text evidence="1">Belongs to the WD repeat ATG16 family.</text>
</comment>
<dbReference type="PRINTS" id="PR00320">
    <property type="entry name" value="GPROTEINBRPT"/>
</dbReference>
<dbReference type="InterPro" id="IPR020472">
    <property type="entry name" value="WD40_PAC1"/>
</dbReference>
<accession>A0A0N5CYK0</accession>
<dbReference type="InterPro" id="IPR045160">
    <property type="entry name" value="ATG16"/>
</dbReference>
<dbReference type="Pfam" id="PF08614">
    <property type="entry name" value="ATG16"/>
    <property type="match status" value="1"/>
</dbReference>
<name>A0A0N5CYK0_THECL</name>
<dbReference type="CDD" id="cd00200">
    <property type="entry name" value="WD40"/>
    <property type="match status" value="1"/>
</dbReference>
<feature type="repeat" description="WD" evidence="4">
    <location>
        <begin position="478"/>
        <end position="508"/>
    </location>
</feature>
<dbReference type="GO" id="GO:0034274">
    <property type="term" value="C:Atg12-Atg5-Atg16 complex"/>
    <property type="evidence" value="ECO:0007669"/>
    <property type="project" value="TreeGrafter"/>
</dbReference>
<dbReference type="PROSITE" id="PS00678">
    <property type="entry name" value="WD_REPEATS_1"/>
    <property type="match status" value="1"/>
</dbReference>
<feature type="repeat" description="WD" evidence="4">
    <location>
        <begin position="314"/>
        <end position="355"/>
    </location>
</feature>
<dbReference type="InterPro" id="IPR013923">
    <property type="entry name" value="Autophagy-rel_prot_16_dom"/>
</dbReference>
<dbReference type="InterPro" id="IPR019775">
    <property type="entry name" value="WD40_repeat_CS"/>
</dbReference>
<keyword evidence="5" id="KW-0175">Coiled coil</keyword>
<sequence>MDEKSTKDENFRMIILSQLEHRNLIWNQFESLFNSSLYLVFYGAKCIFSSSKNEDLSRISELEVELAELYRKKEQNDQQLIETNNRLGVISQELCAVNLVKEECQKENQKLKKDLMEREEELAALKESNILLKDEHFALQASYNSIENKYREAQQERNSLIDRIKNLKEVEIRWFNEQNEREEEERRRRLKLEFEAALNASHSNEDKTYGFEIICDTDQGLDYIGDIIPGNCKAKLNYGEDVNDIMWHPNGQMFAAGGGDHKVRLYWLSVSLAGSNESVLRVDFSGETNQVLGAGNDNAVRIWDTDDHVIKHSLTGHGNKVSSAKFFLGGSQVVSGSHDRTFKMWDLKTSKCKLFSSTLLDTFQLIYFGSPKVIFVGARTYFTNSVVYDIVSSDHYKMVVSGHYDRKIRFWDPRLKEPIRIVELANKVSSLTLSFDSTVVLASSRDETMSLIDLRSYQIIHIYSADQYRTGSDHIRCALSPGLEFIASGSSDGSIFVWNLKTTKLERTIQKRGHEVSEIKSFVLKKLVHLFRQGVHSVSWNPKGNMLLSADKEKTICLWTV</sequence>
<proteinExistence type="inferred from homology"/>
<reference evidence="9" key="1">
    <citation type="submission" date="2017-02" db="UniProtKB">
        <authorList>
            <consortium name="WormBaseParasite"/>
        </authorList>
    </citation>
    <scope>IDENTIFICATION</scope>
</reference>
<feature type="repeat" description="WD" evidence="4">
    <location>
        <begin position="272"/>
        <end position="304"/>
    </location>
</feature>
<reference evidence="7 8" key="2">
    <citation type="submission" date="2018-11" db="EMBL/GenBank/DDBJ databases">
        <authorList>
            <consortium name="Pathogen Informatics"/>
        </authorList>
    </citation>
    <scope>NUCLEOTIDE SEQUENCE [LARGE SCALE GENOMIC DNA]</scope>
</reference>
<evidence type="ECO:0000256" key="4">
    <source>
        <dbReference type="PROSITE-ProRule" id="PRU00221"/>
    </source>
</evidence>
<dbReference type="GO" id="GO:0043495">
    <property type="term" value="F:protein-membrane adaptor activity"/>
    <property type="evidence" value="ECO:0007669"/>
    <property type="project" value="TreeGrafter"/>
</dbReference>